<name>A0A1W2EIX8_KIBAR</name>
<feature type="transmembrane region" description="Helical" evidence="1">
    <location>
        <begin position="294"/>
        <end position="314"/>
    </location>
</feature>
<evidence type="ECO:0008006" key="4">
    <source>
        <dbReference type="Google" id="ProtNLM"/>
    </source>
</evidence>
<proteinExistence type="predicted"/>
<keyword evidence="1" id="KW-0812">Transmembrane</keyword>
<gene>
    <name evidence="2" type="ORF">SAMN05661093_04480</name>
</gene>
<dbReference type="Proteomes" id="UP000192674">
    <property type="component" value="Unassembled WGS sequence"/>
</dbReference>
<protein>
    <recommendedName>
        <fullName evidence="4">Magnesium transporter</fullName>
    </recommendedName>
</protein>
<evidence type="ECO:0000313" key="3">
    <source>
        <dbReference type="Proteomes" id="UP000192674"/>
    </source>
</evidence>
<dbReference type="AlphaFoldDB" id="A0A1W2EIX8"/>
<evidence type="ECO:0000313" key="2">
    <source>
        <dbReference type="EMBL" id="SMD09659.1"/>
    </source>
</evidence>
<keyword evidence="1" id="KW-0472">Membrane</keyword>
<feature type="transmembrane region" description="Helical" evidence="1">
    <location>
        <begin position="326"/>
        <end position="347"/>
    </location>
</feature>
<dbReference type="OrthoDB" id="3430209at2"/>
<sequence>MDSRTVVATVVNGASDGGYDDGEQEAFTATSAKAFLAVPYLRLSGEPGKRRLVIGQGRVIATPDGGVELTLVRQTARAEDKGWSEDVAVPGETELERISGLPLPSAYPMEGDAVAQAVTLTKALAESSRNEVLRLRSLRYELEREIAQLLTKRRRGSLRPLLADTIELSTALGRARDQAQKAIRDGLWIWMWDDETYRRVRDELPPEPGEAEWVRQYRNALKHCAALDEQLAEEIARLHSLLTGISAFAVAADSEAQERFNLLAAVAAAGLGLPALIISLYGADTFLPLNSFDAAWRALLPIGVTVLVVSAVGLRWLPGKPRVRHYLFALLFVLTLIGVLLFAGAFAPGK</sequence>
<keyword evidence="3" id="KW-1185">Reference proteome</keyword>
<accession>A0A1W2EIX8</accession>
<feature type="transmembrane region" description="Helical" evidence="1">
    <location>
        <begin position="262"/>
        <end position="282"/>
    </location>
</feature>
<keyword evidence="1" id="KW-1133">Transmembrane helix</keyword>
<dbReference type="RefSeq" id="WP_051895042.1">
    <property type="nucleotide sequence ID" value="NZ_FWXV01000003.1"/>
</dbReference>
<evidence type="ECO:0000256" key="1">
    <source>
        <dbReference type="SAM" id="Phobius"/>
    </source>
</evidence>
<reference evidence="2 3" key="1">
    <citation type="submission" date="2017-04" db="EMBL/GenBank/DDBJ databases">
        <authorList>
            <person name="Afonso C.L."/>
            <person name="Miller P.J."/>
            <person name="Scott M.A."/>
            <person name="Spackman E."/>
            <person name="Goraichik I."/>
            <person name="Dimitrov K.M."/>
            <person name="Suarez D.L."/>
            <person name="Swayne D.E."/>
        </authorList>
    </citation>
    <scope>NUCLEOTIDE SEQUENCE [LARGE SCALE GENOMIC DNA]</scope>
    <source>
        <strain evidence="2 3">DSM 43828</strain>
    </source>
</reference>
<organism evidence="2 3">
    <name type="scientific">Kibdelosporangium aridum</name>
    <dbReference type="NCBI Taxonomy" id="2030"/>
    <lineage>
        <taxon>Bacteria</taxon>
        <taxon>Bacillati</taxon>
        <taxon>Actinomycetota</taxon>
        <taxon>Actinomycetes</taxon>
        <taxon>Pseudonocardiales</taxon>
        <taxon>Pseudonocardiaceae</taxon>
        <taxon>Kibdelosporangium</taxon>
    </lineage>
</organism>
<dbReference type="EMBL" id="FWXV01000003">
    <property type="protein sequence ID" value="SMD09659.1"/>
    <property type="molecule type" value="Genomic_DNA"/>
</dbReference>